<dbReference type="AlphaFoldDB" id="A0A562I2I0"/>
<name>A0A562I2I0_MICOL</name>
<dbReference type="PROSITE" id="PS51462">
    <property type="entry name" value="NUDIX"/>
    <property type="match status" value="1"/>
</dbReference>
<evidence type="ECO:0000313" key="5">
    <source>
        <dbReference type="EMBL" id="TWH65247.1"/>
    </source>
</evidence>
<evidence type="ECO:0000313" key="6">
    <source>
        <dbReference type="Proteomes" id="UP000319825"/>
    </source>
</evidence>
<keyword evidence="6" id="KW-1185">Reference proteome</keyword>
<protein>
    <submittedName>
        <fullName evidence="5">NUDIX domain-containing protein</fullName>
    </submittedName>
</protein>
<dbReference type="SUPFAM" id="SSF55811">
    <property type="entry name" value="Nudix"/>
    <property type="match status" value="1"/>
</dbReference>
<accession>A0A562I2I0</accession>
<dbReference type="EMBL" id="VLKE01000001">
    <property type="protein sequence ID" value="TWH65247.1"/>
    <property type="molecule type" value="Genomic_DNA"/>
</dbReference>
<gene>
    <name evidence="5" type="ORF">JD77_00182</name>
</gene>
<dbReference type="PANTHER" id="PTHR43046">
    <property type="entry name" value="GDP-MANNOSE MANNOSYL HYDROLASE"/>
    <property type="match status" value="1"/>
</dbReference>
<comment type="cofactor">
    <cofactor evidence="1">
        <name>Mg(2+)</name>
        <dbReference type="ChEBI" id="CHEBI:18420"/>
    </cofactor>
</comment>
<reference evidence="5 6" key="1">
    <citation type="submission" date="2019-07" db="EMBL/GenBank/DDBJ databases">
        <title>R&amp;d 2014.</title>
        <authorList>
            <person name="Klenk H.-P."/>
        </authorList>
    </citation>
    <scope>NUCLEOTIDE SEQUENCE [LARGE SCALE GENOMIC DNA]</scope>
    <source>
        <strain evidence="5 6">DSM 43868</strain>
    </source>
</reference>
<dbReference type="PANTHER" id="PTHR43046:SF12">
    <property type="entry name" value="GDP-MANNOSE MANNOSYL HYDROLASE"/>
    <property type="match status" value="1"/>
</dbReference>
<dbReference type="GO" id="GO:0016787">
    <property type="term" value="F:hydrolase activity"/>
    <property type="evidence" value="ECO:0007669"/>
    <property type="project" value="UniProtKB-KW"/>
</dbReference>
<proteinExistence type="predicted"/>
<sequence>MRIPPLAFRLLYRTRRVYWQIAKPTTYGVKALIIHPVDANRVLLVQHSYGDRSLWSLPGGGYKPARETPEQAARRECIEELGVELDSFALVLRNV</sequence>
<evidence type="ECO:0000259" key="4">
    <source>
        <dbReference type="PROSITE" id="PS51462"/>
    </source>
</evidence>
<evidence type="ECO:0000256" key="3">
    <source>
        <dbReference type="ARBA" id="ARBA00022842"/>
    </source>
</evidence>
<dbReference type="InterPro" id="IPR015797">
    <property type="entry name" value="NUDIX_hydrolase-like_dom_sf"/>
</dbReference>
<feature type="domain" description="Nudix hydrolase" evidence="4">
    <location>
        <begin position="24"/>
        <end position="95"/>
    </location>
</feature>
<dbReference type="RefSeq" id="WP_170286340.1">
    <property type="nucleotide sequence ID" value="NZ_BAAATQ010000322.1"/>
</dbReference>
<dbReference type="Pfam" id="PF00293">
    <property type="entry name" value="NUDIX"/>
    <property type="match status" value="1"/>
</dbReference>
<dbReference type="Proteomes" id="UP000319825">
    <property type="component" value="Unassembled WGS sequence"/>
</dbReference>
<dbReference type="Gene3D" id="3.90.79.10">
    <property type="entry name" value="Nucleoside Triphosphate Pyrophosphohydrolase"/>
    <property type="match status" value="1"/>
</dbReference>
<evidence type="ECO:0000256" key="1">
    <source>
        <dbReference type="ARBA" id="ARBA00001946"/>
    </source>
</evidence>
<keyword evidence="3" id="KW-0460">Magnesium</keyword>
<keyword evidence="2" id="KW-0378">Hydrolase</keyword>
<comment type="caution">
    <text evidence="5">The sequence shown here is derived from an EMBL/GenBank/DDBJ whole genome shotgun (WGS) entry which is preliminary data.</text>
</comment>
<evidence type="ECO:0000256" key="2">
    <source>
        <dbReference type="ARBA" id="ARBA00022801"/>
    </source>
</evidence>
<dbReference type="InterPro" id="IPR000086">
    <property type="entry name" value="NUDIX_hydrolase_dom"/>
</dbReference>
<organism evidence="5 6">
    <name type="scientific">Micromonospora olivasterospora</name>
    <dbReference type="NCBI Taxonomy" id="1880"/>
    <lineage>
        <taxon>Bacteria</taxon>
        <taxon>Bacillati</taxon>
        <taxon>Actinomycetota</taxon>
        <taxon>Actinomycetes</taxon>
        <taxon>Micromonosporales</taxon>
        <taxon>Micromonosporaceae</taxon>
        <taxon>Micromonospora</taxon>
    </lineage>
</organism>
<dbReference type="CDD" id="cd02883">
    <property type="entry name" value="NUDIX_Hydrolase"/>
    <property type="match status" value="1"/>
</dbReference>